<dbReference type="EMBL" id="JABSTR010000962">
    <property type="protein sequence ID" value="KAH9383057.1"/>
    <property type="molecule type" value="Genomic_DNA"/>
</dbReference>
<dbReference type="VEuPathDB" id="VectorBase:HLOH_065506"/>
<dbReference type="Gene3D" id="2.170.300.10">
    <property type="entry name" value="Tie2 ligand-binding domain superfamily"/>
    <property type="match status" value="1"/>
</dbReference>
<organism evidence="2 3">
    <name type="scientific">Haemaphysalis longicornis</name>
    <name type="common">Bush tick</name>
    <dbReference type="NCBI Taxonomy" id="44386"/>
    <lineage>
        <taxon>Eukaryota</taxon>
        <taxon>Metazoa</taxon>
        <taxon>Ecdysozoa</taxon>
        <taxon>Arthropoda</taxon>
        <taxon>Chelicerata</taxon>
        <taxon>Arachnida</taxon>
        <taxon>Acari</taxon>
        <taxon>Parasitiformes</taxon>
        <taxon>Ixodida</taxon>
        <taxon>Ixodoidea</taxon>
        <taxon>Ixodidae</taxon>
        <taxon>Haemaphysalinae</taxon>
        <taxon>Haemaphysalis</taxon>
    </lineage>
</organism>
<evidence type="ECO:0000313" key="2">
    <source>
        <dbReference type="EMBL" id="KAH9383057.1"/>
    </source>
</evidence>
<protein>
    <recommendedName>
        <fullName evidence="4">EGF-like domain-containing protein</fullName>
    </recommendedName>
</protein>
<dbReference type="InterPro" id="IPR042635">
    <property type="entry name" value="MEGF10/SREC1/2-like"/>
</dbReference>
<name>A0A9J6H7F4_HAELO</name>
<dbReference type="PANTHER" id="PTHR24043">
    <property type="entry name" value="SCAVENGER RECEPTOR CLASS F"/>
    <property type="match status" value="1"/>
</dbReference>
<dbReference type="AlphaFoldDB" id="A0A9J6H7F4"/>
<accession>A0A9J6H7F4</accession>
<keyword evidence="3" id="KW-1185">Reference proteome</keyword>
<evidence type="ECO:0008006" key="4">
    <source>
        <dbReference type="Google" id="ProtNLM"/>
    </source>
</evidence>
<evidence type="ECO:0000313" key="3">
    <source>
        <dbReference type="Proteomes" id="UP000821853"/>
    </source>
</evidence>
<keyword evidence="1" id="KW-0245">EGF-like domain</keyword>
<sequence>MLILQHCSNDRQPVLDFTSVHVHFRHGPHDKNHKQVCFGPPGRKIHFAQYENSFLAIHRNQMYDGVFKVDWPTGTYPYAFGAFVCSVHESILSSATSLAMARLDAACKPYHFGQHCSHNCTEVAVVAGGGDARCGGMLFCLPDPYGCSCYPGFSGIDCTSTCSKGTYGANCKQNRTCHCQPDDGCHPQFGVCSQPACEEGYRDEPYCDETASIILSSSMENLLRELAEKQPVMNDQSCIG</sequence>
<dbReference type="PANTHER" id="PTHR24043:SF8">
    <property type="entry name" value="EGF-LIKE DOMAIN-CONTAINING PROTEIN"/>
    <property type="match status" value="1"/>
</dbReference>
<dbReference type="GO" id="GO:0005044">
    <property type="term" value="F:scavenger receptor activity"/>
    <property type="evidence" value="ECO:0007669"/>
    <property type="project" value="InterPro"/>
</dbReference>
<proteinExistence type="predicted"/>
<gene>
    <name evidence="2" type="ORF">HPB48_023779</name>
</gene>
<comment type="caution">
    <text evidence="2">The sequence shown here is derived from an EMBL/GenBank/DDBJ whole genome shotgun (WGS) entry which is preliminary data.</text>
</comment>
<dbReference type="Proteomes" id="UP000821853">
    <property type="component" value="Unassembled WGS sequence"/>
</dbReference>
<evidence type="ECO:0000256" key="1">
    <source>
        <dbReference type="ARBA" id="ARBA00022536"/>
    </source>
</evidence>
<reference evidence="2 3" key="1">
    <citation type="journal article" date="2020" name="Cell">
        <title>Large-Scale Comparative Analyses of Tick Genomes Elucidate Their Genetic Diversity and Vector Capacities.</title>
        <authorList>
            <consortium name="Tick Genome and Microbiome Consortium (TIGMIC)"/>
            <person name="Jia N."/>
            <person name="Wang J."/>
            <person name="Shi W."/>
            <person name="Du L."/>
            <person name="Sun Y."/>
            <person name="Zhan W."/>
            <person name="Jiang J.F."/>
            <person name="Wang Q."/>
            <person name="Zhang B."/>
            <person name="Ji P."/>
            <person name="Bell-Sakyi L."/>
            <person name="Cui X.M."/>
            <person name="Yuan T.T."/>
            <person name="Jiang B.G."/>
            <person name="Yang W.F."/>
            <person name="Lam T.T."/>
            <person name="Chang Q.C."/>
            <person name="Ding S.J."/>
            <person name="Wang X.J."/>
            <person name="Zhu J.G."/>
            <person name="Ruan X.D."/>
            <person name="Zhao L."/>
            <person name="Wei J.T."/>
            <person name="Ye R.Z."/>
            <person name="Que T.C."/>
            <person name="Du C.H."/>
            <person name="Zhou Y.H."/>
            <person name="Cheng J.X."/>
            <person name="Dai P.F."/>
            <person name="Guo W.B."/>
            <person name="Han X.H."/>
            <person name="Huang E.J."/>
            <person name="Li L.F."/>
            <person name="Wei W."/>
            <person name="Gao Y.C."/>
            <person name="Liu J.Z."/>
            <person name="Shao H.Z."/>
            <person name="Wang X."/>
            <person name="Wang C.C."/>
            <person name="Yang T.C."/>
            <person name="Huo Q.B."/>
            <person name="Li W."/>
            <person name="Chen H.Y."/>
            <person name="Chen S.E."/>
            <person name="Zhou L.G."/>
            <person name="Ni X.B."/>
            <person name="Tian J.H."/>
            <person name="Sheng Y."/>
            <person name="Liu T."/>
            <person name="Pan Y.S."/>
            <person name="Xia L.Y."/>
            <person name="Li J."/>
            <person name="Zhao F."/>
            <person name="Cao W.C."/>
        </authorList>
    </citation>
    <scope>NUCLEOTIDE SEQUENCE [LARGE SCALE GENOMIC DNA]</scope>
    <source>
        <strain evidence="2">HaeL-2018</strain>
    </source>
</reference>
<dbReference type="OrthoDB" id="6515572at2759"/>